<accession>A0A9W8AKV4</accession>
<keyword evidence="3" id="KW-0677">Repeat</keyword>
<comment type="subcellular location">
    <subcellularLocation>
        <location evidence="1">Nucleus</location>
    </subcellularLocation>
</comment>
<dbReference type="PANTHER" id="PTHR14978">
    <property type="entry name" value="BETA-CATENIN-LIKE PROTEIN 1 NUCLEAR ASSOCIATED PROTEIN"/>
    <property type="match status" value="1"/>
</dbReference>
<feature type="domain" description="Beta-catenin-like protein 1 N-terminal" evidence="7">
    <location>
        <begin position="139"/>
        <end position="247"/>
    </location>
</feature>
<evidence type="ECO:0000256" key="4">
    <source>
        <dbReference type="ARBA" id="ARBA00023054"/>
    </source>
</evidence>
<evidence type="ECO:0000313" key="8">
    <source>
        <dbReference type="EMBL" id="KAJ1928906.1"/>
    </source>
</evidence>
<evidence type="ECO:0000256" key="1">
    <source>
        <dbReference type="ARBA" id="ARBA00004123"/>
    </source>
</evidence>
<dbReference type="Gene3D" id="1.25.10.10">
    <property type="entry name" value="Leucine-rich Repeat Variant"/>
    <property type="match status" value="1"/>
</dbReference>
<dbReference type="EMBL" id="JANBPT010000055">
    <property type="protein sequence ID" value="KAJ1928906.1"/>
    <property type="molecule type" value="Genomic_DNA"/>
</dbReference>
<comment type="caution">
    <text evidence="8">The sequence shown here is derived from an EMBL/GenBank/DDBJ whole genome shotgun (WGS) entry which is preliminary data.</text>
</comment>
<dbReference type="InterPro" id="IPR016024">
    <property type="entry name" value="ARM-type_fold"/>
</dbReference>
<dbReference type="SMART" id="SM01156">
    <property type="entry name" value="DUF1716"/>
    <property type="match status" value="1"/>
</dbReference>
<keyword evidence="4" id="KW-0175">Coiled coil</keyword>
<dbReference type="Proteomes" id="UP001150569">
    <property type="component" value="Unassembled WGS sequence"/>
</dbReference>
<reference evidence="8" key="1">
    <citation type="submission" date="2022-07" db="EMBL/GenBank/DDBJ databases">
        <title>Phylogenomic reconstructions and comparative analyses of Kickxellomycotina fungi.</title>
        <authorList>
            <person name="Reynolds N.K."/>
            <person name="Stajich J.E."/>
            <person name="Barry K."/>
            <person name="Grigoriev I.V."/>
            <person name="Crous P."/>
            <person name="Smith M.E."/>
        </authorList>
    </citation>
    <scope>NUCLEOTIDE SEQUENCE</scope>
    <source>
        <strain evidence="8">RSA 861</strain>
    </source>
</reference>
<keyword evidence="9" id="KW-1185">Reference proteome</keyword>
<dbReference type="Pfam" id="PF08216">
    <property type="entry name" value="CTNNBL"/>
    <property type="match status" value="1"/>
</dbReference>
<name>A0A9W8AKV4_9FUNG</name>
<dbReference type="GO" id="GO:0005681">
    <property type="term" value="C:spliceosomal complex"/>
    <property type="evidence" value="ECO:0007669"/>
    <property type="project" value="TreeGrafter"/>
</dbReference>
<dbReference type="AlphaFoldDB" id="A0A9W8AKV4"/>
<evidence type="ECO:0000256" key="2">
    <source>
        <dbReference type="ARBA" id="ARBA00022553"/>
    </source>
</evidence>
<organism evidence="8 9">
    <name type="scientific">Tieghemiomyces parasiticus</name>
    <dbReference type="NCBI Taxonomy" id="78921"/>
    <lineage>
        <taxon>Eukaryota</taxon>
        <taxon>Fungi</taxon>
        <taxon>Fungi incertae sedis</taxon>
        <taxon>Zoopagomycota</taxon>
        <taxon>Kickxellomycotina</taxon>
        <taxon>Dimargaritomycetes</taxon>
        <taxon>Dimargaritales</taxon>
        <taxon>Dimargaritaceae</taxon>
        <taxon>Tieghemiomyces</taxon>
    </lineage>
</organism>
<evidence type="ECO:0000259" key="7">
    <source>
        <dbReference type="SMART" id="SM01156"/>
    </source>
</evidence>
<evidence type="ECO:0000256" key="6">
    <source>
        <dbReference type="SAM" id="MobiDB-lite"/>
    </source>
</evidence>
<dbReference type="SUPFAM" id="SSF48371">
    <property type="entry name" value="ARM repeat"/>
    <property type="match status" value="1"/>
</dbReference>
<dbReference type="OrthoDB" id="1898821at2759"/>
<proteinExistence type="predicted"/>
<sequence>MSRRHATELVLHASRLTCKFHRMGPSPSGIFRRSPFAHLLTYQIAAAGHLATQRLLSRSINWPPTISSLPPVFMDYRTTIQTDTAATLKRGSSDDTDLEQHLAQRARTAPSDGGPASAGAWEGADDDDEDGGRFFGDGMTEEQREIVAYVEGLDVPTEGSHLATADARRLFHKLQKAVVRNRELRAKYPDTPARFMESEVELDAALHQLLDISQAPNLFPDLVELGLVPVLLDLLTHENSDVAAVVVQLLNEWTDEETVENAAGEEAIPSTELDSDTVDALIARERQISHLLRGVQRFVDAMIAEQGLPLVVQNLDRLSDANPDDQPAIFQTLGFAENLVNLDARYAEAVVSQTDLLSRILALIRQPAFTANGQYASELLVILLQTSVANRVRLGALGGIDQLLRALATYRRRDPASDDELEFMENLFDALCLSLREPELQYQFLKSEGVELMVLMLKERRVSRSRALKVLNYATCTSHTVSQMVVEAFVEHAGLAPLMRILMKQGLAKFKRAYKHVSETEEEEHTVSLLAALLRHTDPVSPARWRIINKFLENNYERVDRLVELHQGYSERLLSVDQAIAQERKELVAEGTYDEEDTEETFFTRRLGRGLFTLQMTDMALLYLVTADPGIKNHATMLLKRFGRNWADVATNVEEYVKNMDSTADSPEAVDTAPAEAEGVAPAEAERAKLASLAQSLRQLLSML</sequence>
<dbReference type="PANTHER" id="PTHR14978:SF0">
    <property type="entry name" value="BETA-CATENIN-LIKE PROTEIN 1"/>
    <property type="match status" value="1"/>
</dbReference>
<dbReference type="InterPro" id="IPR039678">
    <property type="entry name" value="CTNNBL1"/>
</dbReference>
<keyword evidence="2" id="KW-0597">Phosphoprotein</keyword>
<protein>
    <recommendedName>
        <fullName evidence="7">Beta-catenin-like protein 1 N-terminal domain-containing protein</fullName>
    </recommendedName>
</protein>
<evidence type="ECO:0000256" key="3">
    <source>
        <dbReference type="ARBA" id="ARBA00022737"/>
    </source>
</evidence>
<feature type="region of interest" description="Disordered" evidence="6">
    <location>
        <begin position="85"/>
        <end position="137"/>
    </location>
</feature>
<feature type="compositionally biased region" description="Low complexity" evidence="6">
    <location>
        <begin position="109"/>
        <end position="122"/>
    </location>
</feature>
<evidence type="ECO:0000313" key="9">
    <source>
        <dbReference type="Proteomes" id="UP001150569"/>
    </source>
</evidence>
<evidence type="ECO:0000256" key="5">
    <source>
        <dbReference type="ARBA" id="ARBA00023242"/>
    </source>
</evidence>
<dbReference type="InterPro" id="IPR011989">
    <property type="entry name" value="ARM-like"/>
</dbReference>
<gene>
    <name evidence="8" type="ORF">IWQ60_001649</name>
</gene>
<dbReference type="InterPro" id="IPR013180">
    <property type="entry name" value="CTNNBL1_N"/>
</dbReference>
<keyword evidence="5" id="KW-0539">Nucleus</keyword>
<dbReference type="GO" id="GO:0010467">
    <property type="term" value="P:gene expression"/>
    <property type="evidence" value="ECO:0007669"/>
    <property type="project" value="UniProtKB-ARBA"/>
</dbReference>
<dbReference type="FunFam" id="1.25.10.10:FF:001136">
    <property type="entry name" value="Beta-catenin-like protein 1"/>
    <property type="match status" value="1"/>
</dbReference>